<proteinExistence type="predicted"/>
<reference evidence="1 2" key="1">
    <citation type="submission" date="2020-02" db="EMBL/GenBank/DDBJ databases">
        <authorList>
            <person name="Ma Q."/>
            <person name="Huang Y."/>
            <person name="Song X."/>
            <person name="Pei D."/>
        </authorList>
    </citation>
    <scope>NUCLEOTIDE SEQUENCE [LARGE SCALE GENOMIC DNA]</scope>
    <source>
        <strain evidence="1">Sxm20200214</strain>
        <tissue evidence="1">Leaf</tissue>
    </source>
</reference>
<protein>
    <submittedName>
        <fullName evidence="1">Uncharacterized protein</fullName>
    </submittedName>
</protein>
<name>A0A8X7RQ88_BRACI</name>
<accession>A0A8X7RQ88</accession>
<evidence type="ECO:0000313" key="2">
    <source>
        <dbReference type="Proteomes" id="UP000886595"/>
    </source>
</evidence>
<gene>
    <name evidence="1" type="ORF">Bca52824_038836</name>
</gene>
<sequence length="98" mass="11424">MKFKILAKVVARKGKFVVDCKFWKARGHYASDVNPKIFYPDAYTVRWDEEGSREIWRNNYYEIVAEVDGGEEEKKIRTSSGVEEVLGPGPRIATRRRK</sequence>
<dbReference type="OrthoDB" id="10363472at2759"/>
<dbReference type="AlphaFoldDB" id="A0A8X7RQ88"/>
<evidence type="ECO:0000313" key="1">
    <source>
        <dbReference type="EMBL" id="KAG2292167.1"/>
    </source>
</evidence>
<comment type="caution">
    <text evidence="1">The sequence shown here is derived from an EMBL/GenBank/DDBJ whole genome shotgun (WGS) entry which is preliminary data.</text>
</comment>
<dbReference type="Proteomes" id="UP000886595">
    <property type="component" value="Unassembled WGS sequence"/>
</dbReference>
<keyword evidence="2" id="KW-1185">Reference proteome</keyword>
<dbReference type="EMBL" id="JAAMPC010000009">
    <property type="protein sequence ID" value="KAG2292167.1"/>
    <property type="molecule type" value="Genomic_DNA"/>
</dbReference>
<organism evidence="1 2">
    <name type="scientific">Brassica carinata</name>
    <name type="common">Ethiopian mustard</name>
    <name type="synonym">Abyssinian cabbage</name>
    <dbReference type="NCBI Taxonomy" id="52824"/>
    <lineage>
        <taxon>Eukaryota</taxon>
        <taxon>Viridiplantae</taxon>
        <taxon>Streptophyta</taxon>
        <taxon>Embryophyta</taxon>
        <taxon>Tracheophyta</taxon>
        <taxon>Spermatophyta</taxon>
        <taxon>Magnoliopsida</taxon>
        <taxon>eudicotyledons</taxon>
        <taxon>Gunneridae</taxon>
        <taxon>Pentapetalae</taxon>
        <taxon>rosids</taxon>
        <taxon>malvids</taxon>
        <taxon>Brassicales</taxon>
        <taxon>Brassicaceae</taxon>
        <taxon>Brassiceae</taxon>
        <taxon>Brassica</taxon>
    </lineage>
</organism>